<dbReference type="Proteomes" id="UP000177625">
    <property type="component" value="Unassembled WGS sequence"/>
</dbReference>
<evidence type="ECO:0000256" key="1">
    <source>
        <dbReference type="SAM" id="MobiDB-lite"/>
    </source>
</evidence>
<proteinExistence type="predicted"/>
<dbReference type="EMBL" id="FJVC01000198">
    <property type="protein sequence ID" value="CZT44921.1"/>
    <property type="molecule type" value="Genomic_DNA"/>
</dbReference>
<accession>A0A1E1M753</accession>
<name>A0A1E1M753_RHYSE</name>
<protein>
    <submittedName>
        <fullName evidence="2">Uncharacterized protein</fullName>
    </submittedName>
</protein>
<gene>
    <name evidence="2" type="ORF">RSE6_05173</name>
</gene>
<reference evidence="3" key="1">
    <citation type="submission" date="2016-03" db="EMBL/GenBank/DDBJ databases">
        <authorList>
            <person name="Guldener U."/>
        </authorList>
    </citation>
    <scope>NUCLEOTIDE SEQUENCE [LARGE SCALE GENOMIC DNA]</scope>
</reference>
<feature type="compositionally biased region" description="Low complexity" evidence="1">
    <location>
        <begin position="7"/>
        <end position="25"/>
    </location>
</feature>
<dbReference type="AlphaFoldDB" id="A0A1E1M753"/>
<feature type="region of interest" description="Disordered" evidence="1">
    <location>
        <begin position="47"/>
        <end position="73"/>
    </location>
</feature>
<organism evidence="2 3">
    <name type="scientific">Rhynchosporium secalis</name>
    <name type="common">Barley scald fungus</name>
    <dbReference type="NCBI Taxonomy" id="38038"/>
    <lineage>
        <taxon>Eukaryota</taxon>
        <taxon>Fungi</taxon>
        <taxon>Dikarya</taxon>
        <taxon>Ascomycota</taxon>
        <taxon>Pezizomycotina</taxon>
        <taxon>Leotiomycetes</taxon>
        <taxon>Helotiales</taxon>
        <taxon>Ploettnerulaceae</taxon>
        <taxon>Rhynchosporium</taxon>
    </lineage>
</organism>
<evidence type="ECO:0000313" key="3">
    <source>
        <dbReference type="Proteomes" id="UP000177625"/>
    </source>
</evidence>
<keyword evidence="3" id="KW-1185">Reference proteome</keyword>
<sequence>MSPTTPLRARAASKASLSAHKTAATAVKKVTKGTAVKVEKTKTTAVKTPARNTAARNVAITEESEDSSSDDDDIPAVAVHKAAVPKIAAPKAAVPKVAVPKVAAPKAAVSKVAVPKVAAPKAAVSKVAVPKVAVRKGVAQRVVANTTVANPLTTTAGFRHNHAPNSLVSRWGRPVKYTPTEQPGTVRVGEVTYKAKHRFYRGNPPASISAREWDLVYNRADSNAGKDYAGAKEYRLKLRQNGMTRDVAIDYLVKKKDLRKSFRDINP</sequence>
<feature type="region of interest" description="Disordered" evidence="1">
    <location>
        <begin position="1"/>
        <end position="25"/>
    </location>
</feature>
<evidence type="ECO:0000313" key="2">
    <source>
        <dbReference type="EMBL" id="CZT44921.1"/>
    </source>
</evidence>
<feature type="compositionally biased region" description="Acidic residues" evidence="1">
    <location>
        <begin position="62"/>
        <end position="73"/>
    </location>
</feature>